<reference evidence="1 2" key="1">
    <citation type="submission" date="2010-03" db="EMBL/GenBank/DDBJ databases">
        <title>Complete sequence of Sideroxydans lithotrophicus ES-1.</title>
        <authorList>
            <consortium name="US DOE Joint Genome Institute"/>
            <person name="Lucas S."/>
            <person name="Copeland A."/>
            <person name="Lapidus A."/>
            <person name="Cheng J.-F."/>
            <person name="Bruce D."/>
            <person name="Goodwin L."/>
            <person name="Pitluck S."/>
            <person name="Munk A.C."/>
            <person name="Detter J.C."/>
            <person name="Han C."/>
            <person name="Tapia R."/>
            <person name="Larimer F."/>
            <person name="Land M."/>
            <person name="Hauser L."/>
            <person name="Kyrpides N."/>
            <person name="Ivanova N."/>
            <person name="Emerson D."/>
            <person name="Woyke T."/>
        </authorList>
    </citation>
    <scope>NUCLEOTIDE SEQUENCE [LARGE SCALE GENOMIC DNA]</scope>
    <source>
        <strain evidence="1 2">ES-1</strain>
    </source>
</reference>
<proteinExistence type="predicted"/>
<organism evidence="1 2">
    <name type="scientific">Sideroxydans lithotrophicus (strain ES-1)</name>
    <dbReference type="NCBI Taxonomy" id="580332"/>
    <lineage>
        <taxon>Bacteria</taxon>
        <taxon>Pseudomonadati</taxon>
        <taxon>Pseudomonadota</taxon>
        <taxon>Betaproteobacteria</taxon>
        <taxon>Nitrosomonadales</taxon>
        <taxon>Gallionellaceae</taxon>
        <taxon>Sideroxydans</taxon>
    </lineage>
</organism>
<evidence type="ECO:0000313" key="1">
    <source>
        <dbReference type="EMBL" id="ADE10328.1"/>
    </source>
</evidence>
<dbReference type="OrthoDB" id="7541663at2"/>
<dbReference type="KEGG" id="slt:Slit_0086"/>
<dbReference type="HOGENOM" id="CLU_041255_0_0_4"/>
<evidence type="ECO:0008006" key="3">
    <source>
        <dbReference type="Google" id="ProtNLM"/>
    </source>
</evidence>
<dbReference type="Proteomes" id="UP000001625">
    <property type="component" value="Chromosome"/>
</dbReference>
<dbReference type="STRING" id="580332.Slit_0086"/>
<evidence type="ECO:0000313" key="2">
    <source>
        <dbReference type="Proteomes" id="UP000001625"/>
    </source>
</evidence>
<keyword evidence="2" id="KW-1185">Reference proteome</keyword>
<dbReference type="InterPro" id="IPR024524">
    <property type="entry name" value="DUF3800"/>
</dbReference>
<dbReference type="eggNOG" id="ENOG502ZMFW">
    <property type="taxonomic scope" value="Bacteria"/>
</dbReference>
<dbReference type="EMBL" id="CP001965">
    <property type="protein sequence ID" value="ADE10328.1"/>
    <property type="molecule type" value="Genomic_DNA"/>
</dbReference>
<dbReference type="Pfam" id="PF12686">
    <property type="entry name" value="DUF3800"/>
    <property type="match status" value="1"/>
</dbReference>
<dbReference type="AlphaFoldDB" id="D5CTM2"/>
<name>D5CTM2_SIDLE</name>
<dbReference type="RefSeq" id="WP_013028227.1">
    <property type="nucleotide sequence ID" value="NC_013959.1"/>
</dbReference>
<gene>
    <name evidence="1" type="ordered locus">Slit_0086</name>
</gene>
<accession>D5CTM2</accession>
<protein>
    <recommendedName>
        <fullName evidence="3">DUF3800 domain-containing protein</fullName>
    </recommendedName>
</protein>
<sequence length="377" mass="43971">MEFDVNDMRQIMVDAFQLRRTDDKFTFYYDETNNIRKFYLTDDGTNVSEHNNFVLGGIVLSEGQPLPDIYTLRSKLGMQSSAPEIKFAHVAKGNFEQVLTSKRLEIFLFWILEHGISIHYSSVNIIYWAIIDIIDSILADDMFEHYRPHHQLMKNELYRLVNLDKPTFLALMKQHRYPDIRRGETANFIADVDTYLDAHSPKDDNLPSLMLKALIEKSASLPELAFLVDEEADMLIESFQGFYTRPIMLFKNALHIFDREIQIERSLNGAKFRDGSQHVNFSFSDSKSEPGIQIADVVTGFLGKYQSFVEEHSLQELMKRKNSWNEIQTANFNLLRRLIDLSDEVSNAFIHRTTAMDTEWKDEAFMHDRPPMPHLLR</sequence>